<evidence type="ECO:0000313" key="2">
    <source>
        <dbReference type="Proteomes" id="UP000008068"/>
    </source>
</evidence>
<protein>
    <submittedName>
        <fullName evidence="1">Uncharacterized protein</fullName>
    </submittedName>
</protein>
<sequence>MIWGDKEFDLAIETLSLKRQKHYNAWKIKSDDKEFRLYINTSSAMKLFRDVVREIQEERNNSNRSNQSTIPINKEVQKELIKINFAELMRKVLEELDTNEKAFTTQAQRNLWTERQLGVIRAAYTRKQNFDLRVNEEYEKIQCLRKKIVDISETCYENTNEYDSAMAFLHRDGAPSNPNKRYLQSVLSQRNRRNEETLQKAETLRLSLKDAANTLGRMEISIPEEHLVPSAIPNVAVLRKETVKVKGVVDGFMTAIRRTSKEQSIQYQAALRIEGKMQELARYLEVYKAIFLADCNALKEIQTTAALGSLEISAWIGMEAAQLVSLHRTSVKIAEVQAEVGRLELELPNFRIPRFADLPN</sequence>
<dbReference type="InParanoid" id="G0MBF6"/>
<keyword evidence="2" id="KW-1185">Reference proteome</keyword>
<proteinExistence type="predicted"/>
<dbReference type="EMBL" id="GL379788">
    <property type="protein sequence ID" value="EGT40542.1"/>
    <property type="molecule type" value="Genomic_DNA"/>
</dbReference>
<dbReference type="HOGENOM" id="CLU_769934_0_0_1"/>
<evidence type="ECO:0000313" key="1">
    <source>
        <dbReference type="EMBL" id="EGT40542.1"/>
    </source>
</evidence>
<organism evidence="2">
    <name type="scientific">Caenorhabditis brenneri</name>
    <name type="common">Nematode worm</name>
    <dbReference type="NCBI Taxonomy" id="135651"/>
    <lineage>
        <taxon>Eukaryota</taxon>
        <taxon>Metazoa</taxon>
        <taxon>Ecdysozoa</taxon>
        <taxon>Nematoda</taxon>
        <taxon>Chromadorea</taxon>
        <taxon>Rhabditida</taxon>
        <taxon>Rhabditina</taxon>
        <taxon>Rhabditomorpha</taxon>
        <taxon>Rhabditoidea</taxon>
        <taxon>Rhabditidae</taxon>
        <taxon>Peloderinae</taxon>
        <taxon>Caenorhabditis</taxon>
    </lineage>
</organism>
<gene>
    <name evidence="1" type="ORF">CAEBREN_10782</name>
</gene>
<dbReference type="AlphaFoldDB" id="G0MBF6"/>
<dbReference type="Proteomes" id="UP000008068">
    <property type="component" value="Unassembled WGS sequence"/>
</dbReference>
<accession>G0MBF6</accession>
<reference evidence="2" key="1">
    <citation type="submission" date="2011-07" db="EMBL/GenBank/DDBJ databases">
        <authorList>
            <consortium name="Caenorhabditis brenneri Sequencing and Analysis Consortium"/>
            <person name="Wilson R.K."/>
        </authorList>
    </citation>
    <scope>NUCLEOTIDE SEQUENCE [LARGE SCALE GENOMIC DNA]</scope>
    <source>
        <strain evidence="2">PB2801</strain>
    </source>
</reference>
<name>G0MBF6_CAEBE</name>